<dbReference type="Gene3D" id="1.10.601.10">
    <property type="entry name" value="RNA Polymerase Primary Sigma Factor"/>
    <property type="match status" value="1"/>
</dbReference>
<gene>
    <name evidence="3" type="ORF">H8704_02780</name>
</gene>
<dbReference type="SUPFAM" id="SSF88946">
    <property type="entry name" value="Sigma2 domain of RNA polymerase sigma factors"/>
    <property type="match status" value="1"/>
</dbReference>
<feature type="region of interest" description="Disordered" evidence="1">
    <location>
        <begin position="75"/>
        <end position="112"/>
    </location>
</feature>
<name>A0ABR7N0F4_9FIRM</name>
<keyword evidence="4" id="KW-1185">Reference proteome</keyword>
<dbReference type="EMBL" id="JACRSX010000002">
    <property type="protein sequence ID" value="MBC8561562.1"/>
    <property type="molecule type" value="Genomic_DNA"/>
</dbReference>
<dbReference type="Pfam" id="PF03979">
    <property type="entry name" value="Sigma70_r1_1"/>
    <property type="match status" value="1"/>
</dbReference>
<dbReference type="Proteomes" id="UP000606193">
    <property type="component" value="Unassembled WGS sequence"/>
</dbReference>
<feature type="domain" description="RNA polymerase sigma factor 70 region 1.1" evidence="2">
    <location>
        <begin position="21"/>
        <end position="67"/>
    </location>
</feature>
<feature type="compositionally biased region" description="Polar residues" evidence="1">
    <location>
        <begin position="75"/>
        <end position="84"/>
    </location>
</feature>
<dbReference type="InterPro" id="IPR013325">
    <property type="entry name" value="RNA_pol_sigma_r2"/>
</dbReference>
<evidence type="ECO:0000313" key="3">
    <source>
        <dbReference type="EMBL" id="MBC8561562.1"/>
    </source>
</evidence>
<accession>A0ABR7N0F4</accession>
<organism evidence="3 4">
    <name type="scientific">Jutongia huaianensis</name>
    <dbReference type="NCBI Taxonomy" id="2763668"/>
    <lineage>
        <taxon>Bacteria</taxon>
        <taxon>Bacillati</taxon>
        <taxon>Bacillota</taxon>
        <taxon>Clostridia</taxon>
        <taxon>Lachnospirales</taxon>
        <taxon>Lachnospiraceae</taxon>
        <taxon>Jutongia</taxon>
    </lineage>
</organism>
<dbReference type="InterPro" id="IPR007127">
    <property type="entry name" value="RNA_pol_sigma_70_r1_1"/>
</dbReference>
<evidence type="ECO:0000256" key="1">
    <source>
        <dbReference type="SAM" id="MobiDB-lite"/>
    </source>
</evidence>
<sequence>MDQNKLLECMEEIKSIAQSQQNQMTKEEIHQYLSDMELHEDQFDAVYQYLAMNGITISGYHPSVSFQEISSADDSINETKNATGNAPEEYTSLSGSPDDNDNTAQDQGARRRISKAERNLELYRREVSALTSHSGAELAALWDCFLAGDASTKEALVHEQLDKVFQIAKSYEKRGIALDEMIAEGNIGILMALERIGGAPADFRKGTAPDLEQIHSVIEEEIRLAIENMIDSVTAAKDWESTVLAKTNLLHEAAKYLAEENGREATPWDLAEYTKIPLAEIHDLLDLRSTSERKAKP</sequence>
<evidence type="ECO:0000259" key="2">
    <source>
        <dbReference type="Pfam" id="PF03979"/>
    </source>
</evidence>
<protein>
    <recommendedName>
        <fullName evidence="2">RNA polymerase sigma factor 70 region 1.1 domain-containing protein</fullName>
    </recommendedName>
</protein>
<feature type="compositionally biased region" description="Polar residues" evidence="1">
    <location>
        <begin position="91"/>
        <end position="106"/>
    </location>
</feature>
<comment type="caution">
    <text evidence="3">The sequence shown here is derived from an EMBL/GenBank/DDBJ whole genome shotgun (WGS) entry which is preliminary data.</text>
</comment>
<evidence type="ECO:0000313" key="4">
    <source>
        <dbReference type="Proteomes" id="UP000606193"/>
    </source>
</evidence>
<reference evidence="3 4" key="1">
    <citation type="submission" date="2020-08" db="EMBL/GenBank/DDBJ databases">
        <title>Genome public.</title>
        <authorList>
            <person name="Liu C."/>
            <person name="Sun Q."/>
        </authorList>
    </citation>
    <scope>NUCLEOTIDE SEQUENCE [LARGE SCALE GENOMIC DNA]</scope>
    <source>
        <strain evidence="3 4">NSJ-37</strain>
    </source>
</reference>
<proteinExistence type="predicted"/>
<dbReference type="RefSeq" id="WP_249297234.1">
    <property type="nucleotide sequence ID" value="NZ_JACRSX010000002.1"/>
</dbReference>